<keyword evidence="8 11" id="KW-0119">Carbohydrate metabolism</keyword>
<keyword evidence="5 13" id="KW-0732">Signal</keyword>
<dbReference type="GO" id="GO:0030245">
    <property type="term" value="P:cellulose catabolic process"/>
    <property type="evidence" value="ECO:0007669"/>
    <property type="project" value="UniProtKB-UniPathway"/>
</dbReference>
<keyword evidence="7" id="KW-0325">Glycoprotein</keyword>
<organism evidence="15 16">
    <name type="scientific">Cyphellophora europaea (strain CBS 101466)</name>
    <name type="common">Phialophora europaea</name>
    <dbReference type="NCBI Taxonomy" id="1220924"/>
    <lineage>
        <taxon>Eukaryota</taxon>
        <taxon>Fungi</taxon>
        <taxon>Dikarya</taxon>
        <taxon>Ascomycota</taxon>
        <taxon>Pezizomycotina</taxon>
        <taxon>Eurotiomycetes</taxon>
        <taxon>Chaetothyriomycetidae</taxon>
        <taxon>Chaetothyriales</taxon>
        <taxon>Cyphellophoraceae</taxon>
        <taxon>Cyphellophora</taxon>
    </lineage>
</organism>
<keyword evidence="9 11" id="KW-0326">Glycosidase</keyword>
<dbReference type="SUPFAM" id="SSF51445">
    <property type="entry name" value="(Trans)glycosidases"/>
    <property type="match status" value="1"/>
</dbReference>
<dbReference type="PROSITE" id="PS50256">
    <property type="entry name" value="PIR_REPEAT_2"/>
    <property type="match status" value="1"/>
</dbReference>
<keyword evidence="16" id="KW-1185">Reference proteome</keyword>
<evidence type="ECO:0000256" key="5">
    <source>
        <dbReference type="ARBA" id="ARBA00022729"/>
    </source>
</evidence>
<dbReference type="EMBL" id="KB822712">
    <property type="protein sequence ID" value="ETN45522.1"/>
    <property type="molecule type" value="Genomic_DNA"/>
</dbReference>
<dbReference type="InterPro" id="IPR036962">
    <property type="entry name" value="Glyco_hydro_3_N_sf"/>
</dbReference>
<evidence type="ECO:0000256" key="1">
    <source>
        <dbReference type="ARBA" id="ARBA00000448"/>
    </source>
</evidence>
<dbReference type="InterPro" id="IPR013783">
    <property type="entry name" value="Ig-like_fold"/>
</dbReference>
<comment type="similarity">
    <text evidence="3 11">Belongs to the glycosyl hydrolase 3 family.</text>
</comment>
<feature type="region of interest" description="Disordered" evidence="12">
    <location>
        <begin position="873"/>
        <end position="944"/>
    </location>
</feature>
<evidence type="ECO:0000256" key="9">
    <source>
        <dbReference type="ARBA" id="ARBA00023295"/>
    </source>
</evidence>
<dbReference type="InterPro" id="IPR036881">
    <property type="entry name" value="Glyco_hydro_3_C_sf"/>
</dbReference>
<comment type="pathway">
    <text evidence="2 11">Glycan metabolism; cellulose degradation.</text>
</comment>
<dbReference type="SMART" id="SM01217">
    <property type="entry name" value="Fn3_like"/>
    <property type="match status" value="1"/>
</dbReference>
<dbReference type="PRINTS" id="PR00133">
    <property type="entry name" value="GLHYDRLASE3"/>
</dbReference>
<dbReference type="VEuPathDB" id="FungiDB:HMPREF1541_09354"/>
<dbReference type="InterPro" id="IPR001764">
    <property type="entry name" value="Glyco_hydro_3_N"/>
</dbReference>
<dbReference type="Gene3D" id="3.20.20.300">
    <property type="entry name" value="Glycoside hydrolase, family 3, N-terminal domain"/>
    <property type="match status" value="1"/>
</dbReference>
<dbReference type="PROSITE" id="PS00775">
    <property type="entry name" value="GLYCOSYL_HYDROL_F3"/>
    <property type="match status" value="1"/>
</dbReference>
<evidence type="ECO:0000256" key="6">
    <source>
        <dbReference type="ARBA" id="ARBA00022801"/>
    </source>
</evidence>
<dbReference type="InterPro" id="IPR026891">
    <property type="entry name" value="Fn3-like"/>
</dbReference>
<feature type="domain" description="Fibronectin type III-like" evidence="14">
    <location>
        <begin position="813"/>
        <end position="879"/>
    </location>
</feature>
<dbReference type="InterPro" id="IPR000420">
    <property type="entry name" value="Yeast_PIR_rpt"/>
</dbReference>
<dbReference type="InterPro" id="IPR019800">
    <property type="entry name" value="Glyco_hydro_3_AS"/>
</dbReference>
<evidence type="ECO:0000256" key="11">
    <source>
        <dbReference type="RuleBase" id="RU361161"/>
    </source>
</evidence>
<dbReference type="Pfam" id="PF01915">
    <property type="entry name" value="Glyco_hydro_3_C"/>
    <property type="match status" value="1"/>
</dbReference>
<dbReference type="Gene3D" id="3.40.50.1700">
    <property type="entry name" value="Glycoside hydrolase family 3 C-terminal domain"/>
    <property type="match status" value="1"/>
</dbReference>
<name>W2SA09_CYPE1</name>
<feature type="chain" id="PRO_5004824201" description="beta-glucosidase" evidence="13">
    <location>
        <begin position="20"/>
        <end position="944"/>
    </location>
</feature>
<proteinExistence type="inferred from homology"/>
<dbReference type="InParanoid" id="W2SA09"/>
<evidence type="ECO:0000259" key="14">
    <source>
        <dbReference type="SMART" id="SM01217"/>
    </source>
</evidence>
<dbReference type="GO" id="GO:0008422">
    <property type="term" value="F:beta-glucosidase activity"/>
    <property type="evidence" value="ECO:0007669"/>
    <property type="project" value="UniProtKB-EC"/>
</dbReference>
<accession>W2SA09</accession>
<dbReference type="Pfam" id="PF14310">
    <property type="entry name" value="Fn3-like"/>
    <property type="match status" value="1"/>
</dbReference>
<evidence type="ECO:0000256" key="8">
    <source>
        <dbReference type="ARBA" id="ARBA00023277"/>
    </source>
</evidence>
<dbReference type="PANTHER" id="PTHR42715:SF29">
    <property type="entry name" value="BETA-GLUCOSIDASE A-RELATED"/>
    <property type="match status" value="1"/>
</dbReference>
<keyword evidence="6 11" id="KW-0378">Hydrolase</keyword>
<protein>
    <recommendedName>
        <fullName evidence="4 11">beta-glucosidase</fullName>
        <ecNumber evidence="4 11">3.2.1.21</ecNumber>
    </recommendedName>
</protein>
<evidence type="ECO:0000256" key="3">
    <source>
        <dbReference type="ARBA" id="ARBA00005336"/>
    </source>
</evidence>
<evidence type="ECO:0000313" key="16">
    <source>
        <dbReference type="Proteomes" id="UP000030752"/>
    </source>
</evidence>
<reference evidence="15 16" key="1">
    <citation type="submission" date="2013-03" db="EMBL/GenBank/DDBJ databases">
        <title>The Genome Sequence of Phialophora europaea CBS 101466.</title>
        <authorList>
            <consortium name="The Broad Institute Genomics Platform"/>
            <person name="Cuomo C."/>
            <person name="de Hoog S."/>
            <person name="Gorbushina A."/>
            <person name="Walker B."/>
            <person name="Young S.K."/>
            <person name="Zeng Q."/>
            <person name="Gargeya S."/>
            <person name="Fitzgerald M."/>
            <person name="Haas B."/>
            <person name="Abouelleil A."/>
            <person name="Allen A.W."/>
            <person name="Alvarado L."/>
            <person name="Arachchi H.M."/>
            <person name="Berlin A.M."/>
            <person name="Chapman S.B."/>
            <person name="Gainer-Dewar J."/>
            <person name="Goldberg J."/>
            <person name="Griggs A."/>
            <person name="Gujja S."/>
            <person name="Hansen M."/>
            <person name="Howarth C."/>
            <person name="Imamovic A."/>
            <person name="Ireland A."/>
            <person name="Larimer J."/>
            <person name="McCowan C."/>
            <person name="Murphy C."/>
            <person name="Pearson M."/>
            <person name="Poon T.W."/>
            <person name="Priest M."/>
            <person name="Roberts A."/>
            <person name="Saif S."/>
            <person name="Shea T."/>
            <person name="Sisk P."/>
            <person name="Sykes S."/>
            <person name="Wortman J."/>
            <person name="Nusbaum C."/>
            <person name="Birren B."/>
        </authorList>
    </citation>
    <scope>NUCLEOTIDE SEQUENCE [LARGE SCALE GENOMIC DNA]</scope>
    <source>
        <strain evidence="15 16">CBS 101466</strain>
    </source>
</reference>
<dbReference type="Pfam" id="PF00933">
    <property type="entry name" value="Glyco_hydro_3"/>
    <property type="match status" value="1"/>
</dbReference>
<dbReference type="Proteomes" id="UP000030752">
    <property type="component" value="Unassembled WGS sequence"/>
</dbReference>
<dbReference type="AlphaFoldDB" id="W2SA09"/>
<dbReference type="GeneID" id="19976693"/>
<keyword evidence="10 11" id="KW-0624">Polysaccharide degradation</keyword>
<dbReference type="RefSeq" id="XP_008712250.1">
    <property type="nucleotide sequence ID" value="XM_008714028.1"/>
</dbReference>
<evidence type="ECO:0000256" key="12">
    <source>
        <dbReference type="SAM" id="MobiDB-lite"/>
    </source>
</evidence>
<evidence type="ECO:0000256" key="7">
    <source>
        <dbReference type="ARBA" id="ARBA00023180"/>
    </source>
</evidence>
<feature type="compositionally biased region" description="Polar residues" evidence="12">
    <location>
        <begin position="922"/>
        <end position="944"/>
    </location>
</feature>
<dbReference type="InterPro" id="IPR050288">
    <property type="entry name" value="Cellulose_deg_GH3"/>
</dbReference>
<dbReference type="GO" id="GO:0005199">
    <property type="term" value="F:structural constituent of cell wall"/>
    <property type="evidence" value="ECO:0007669"/>
    <property type="project" value="InterPro"/>
</dbReference>
<dbReference type="FunFam" id="3.20.20.300:FF:000002">
    <property type="entry name" value="Probable beta-glucosidase"/>
    <property type="match status" value="1"/>
</dbReference>
<feature type="signal peptide" evidence="13">
    <location>
        <begin position="1"/>
        <end position="19"/>
    </location>
</feature>
<dbReference type="UniPathway" id="UPA00696"/>
<dbReference type="InterPro" id="IPR017853">
    <property type="entry name" value="GH"/>
</dbReference>
<dbReference type="HOGENOM" id="CLU_004542_2_0_1"/>
<evidence type="ECO:0000256" key="4">
    <source>
        <dbReference type="ARBA" id="ARBA00012744"/>
    </source>
</evidence>
<dbReference type="STRING" id="1220924.W2SA09"/>
<evidence type="ECO:0000313" key="15">
    <source>
        <dbReference type="EMBL" id="ETN45522.1"/>
    </source>
</evidence>
<evidence type="ECO:0000256" key="2">
    <source>
        <dbReference type="ARBA" id="ARBA00004987"/>
    </source>
</evidence>
<dbReference type="eggNOG" id="ENOG502QR4D">
    <property type="taxonomic scope" value="Eukaryota"/>
</dbReference>
<comment type="catalytic activity">
    <reaction evidence="1 11">
        <text>Hydrolysis of terminal, non-reducing beta-D-glucosyl residues with release of beta-D-glucose.</text>
        <dbReference type="EC" id="3.2.1.21"/>
    </reaction>
</comment>
<evidence type="ECO:0000256" key="13">
    <source>
        <dbReference type="SAM" id="SignalP"/>
    </source>
</evidence>
<dbReference type="PANTHER" id="PTHR42715">
    <property type="entry name" value="BETA-GLUCOSIDASE"/>
    <property type="match status" value="1"/>
</dbReference>
<feature type="region of interest" description="Disordered" evidence="12">
    <location>
        <begin position="19"/>
        <end position="56"/>
    </location>
</feature>
<dbReference type="Pfam" id="PF00399">
    <property type="entry name" value="PIR"/>
    <property type="match status" value="1"/>
</dbReference>
<sequence>MWLASVAVIGLALPSIVSARPSEPQQEPQPLAKRQEQQPFNNDYDGPILESPPSYPSPWGSGAGDWGAAYQKAIAFVSQLTLPEKVNLTTGTGWSSDKCVGNVGAIPRLGFPSLCMQDSPLGLRFVDFVTAFPAGMNVAATWNRELANERGVAMGQESVGKGVDAQLGPVVGPIGRFPTGGRNWEGFSPDPYLSGKLVAETIQGMQSAGVIATTKHYIANEQEHFRQTGESQDRGYNITATLSSNIDDKTMHELYLWPFADAVRAGTGAIMCSYQQINNSYGCANSYTLNHLLKNELGFQGFVMSDWQAQHSGLGTATAGLDMSMPGDTVFNTGLTYWGTNLTIAVLNGTMPHFRLDDMAVRIMAAYYYVGRDTHYTPTNFFSWGYDTFDHIHAADPNSPIELVNEHVNVQDDHASVVRRVGQQSAVLLKNEGGLPLTGSEKQLGIFGYDACSNPQGPNGCADRGCDNGTLAMGWGSGTADFPYLVTPQGAIESYVRTQGSGDVQTICDDYADTQIQRLATTAQTALVFVNADSGEGFISVDDNVGDRRNLSLWNGGDRLIENVTTYNNNTIVIIHSVGIVNVTAWYDNPNVTAILWAGLPGQESGNSLVDVIYGAVNPGGKLPFTIARNREDYGADVIYEPNNGQFDAPQDDFSTTGVYIDYRHFDEYDIEPIYEFGFGLSYTTFEYSDLVITPGNPSPYVPGGGLVQTSPAPTYGNISTNVADYLFPNDSIPDRTYLYIYPYLNTTDLEAASTDPDYGEPSANYLPAGFDDASPQPILAAGGAPGGNPGLWETVATVTATITNTGGVDGDEVAQLYVGLGEDEPPKVLRGFDRITIPAGGSATFTAELARRDVSVWDVVSQDWVQVDSPTIYVGSSSRNTPLQGTLSGGSSGGGSGTPPPSGHGNQTVPYPPTWPGSKTAGGSATTVVTQISDGQVQAPTQT</sequence>
<dbReference type="InterPro" id="IPR002772">
    <property type="entry name" value="Glyco_hydro_3_C"/>
</dbReference>
<dbReference type="OrthoDB" id="416222at2759"/>
<gene>
    <name evidence="15" type="ORF">HMPREF1541_09354</name>
</gene>
<evidence type="ECO:0000256" key="10">
    <source>
        <dbReference type="ARBA" id="ARBA00023326"/>
    </source>
</evidence>
<feature type="compositionally biased region" description="Gly residues" evidence="12">
    <location>
        <begin position="888"/>
        <end position="898"/>
    </location>
</feature>
<dbReference type="EC" id="3.2.1.21" evidence="4 11"/>
<dbReference type="SUPFAM" id="SSF52279">
    <property type="entry name" value="Beta-D-glucan exohydrolase, C-terminal domain"/>
    <property type="match status" value="1"/>
</dbReference>
<dbReference type="Gene3D" id="2.60.40.10">
    <property type="entry name" value="Immunoglobulins"/>
    <property type="match status" value="1"/>
</dbReference>
<dbReference type="FunFam" id="3.40.50.1700:FF:000003">
    <property type="entry name" value="Probable beta-glucosidase"/>
    <property type="match status" value="1"/>
</dbReference>